<name>A0A412TJ02_9BACT</name>
<evidence type="ECO:0000313" key="1">
    <source>
        <dbReference type="EMBL" id="RGU53381.1"/>
    </source>
</evidence>
<sequence>MKVRTYFFGCLLSVLMWQCAPKENEYVVIAGKGVAEDTAWMKVAEALQNKHRAALLSYREDPAELLPQLQQIHPRYVAIVEKPETLGRDYVMEMHRLSRKVDNDIYADFLWGIITGYDAAGAMKMVNNSTEPLIIKDAVASIWELHSAKWFDRYGWVDDHTQGMWGEKKSAQDTVVTYQLPQVPTKMLSRNRKGGFDTVMMPRVNPVDEMQTFYNLYATYNPDLVVTAAHATERNLEMPFSLGNIKAKDGQLYMDFPNDPQNMKESGKRKVYFAVGNCLIGNVNNTKESMAIAWMNSGNAATMIGYVVTTWHGRNGWGGLKYWLTNPGRYSLAEAIYMNQQDLMYQLNEWDPKLVTLAYPYTEEEFQEAPRLIQETIGVEPTHDQIGFVHDRDVLAYYGDPKWNVRLQEIAEENDYTVNTSVQGNKCTVTIQTKENFSLERMKGDRFKQEHVLDLPFSYFFPQRLNNPRLSAGQDWKAAVDENFLLIYNADFKPGQTYTVELDID</sequence>
<dbReference type="EMBL" id="QRYC01000046">
    <property type="protein sequence ID" value="RGU53381.1"/>
    <property type="molecule type" value="Genomic_DNA"/>
</dbReference>
<proteinExistence type="predicted"/>
<protein>
    <submittedName>
        <fullName evidence="1">Uncharacterized protein</fullName>
    </submittedName>
</protein>
<dbReference type="AlphaFoldDB" id="A0A412TJ02"/>
<organism evidence="1 2">
    <name type="scientific">Odoribacter splanchnicus</name>
    <dbReference type="NCBI Taxonomy" id="28118"/>
    <lineage>
        <taxon>Bacteria</taxon>
        <taxon>Pseudomonadati</taxon>
        <taxon>Bacteroidota</taxon>
        <taxon>Bacteroidia</taxon>
        <taxon>Bacteroidales</taxon>
        <taxon>Odoribacteraceae</taxon>
        <taxon>Odoribacter</taxon>
    </lineage>
</organism>
<dbReference type="RefSeq" id="WP_046451281.1">
    <property type="nucleotide sequence ID" value="NZ_CABJFF010000006.1"/>
</dbReference>
<comment type="caution">
    <text evidence="1">The sequence shown here is derived from an EMBL/GenBank/DDBJ whole genome shotgun (WGS) entry which is preliminary data.</text>
</comment>
<accession>A0A412TJ02</accession>
<evidence type="ECO:0000313" key="2">
    <source>
        <dbReference type="Proteomes" id="UP000284243"/>
    </source>
</evidence>
<gene>
    <name evidence="1" type="ORF">DWW57_18560</name>
</gene>
<dbReference type="Proteomes" id="UP000284243">
    <property type="component" value="Unassembled WGS sequence"/>
</dbReference>
<reference evidence="1 2" key="1">
    <citation type="submission" date="2018-08" db="EMBL/GenBank/DDBJ databases">
        <title>A genome reference for cultivated species of the human gut microbiota.</title>
        <authorList>
            <person name="Zou Y."/>
            <person name="Xue W."/>
            <person name="Luo G."/>
        </authorList>
    </citation>
    <scope>NUCLEOTIDE SEQUENCE [LARGE SCALE GENOMIC DNA]</scope>
    <source>
        <strain evidence="1 2">AF16-14</strain>
    </source>
</reference>